<dbReference type="GO" id="GO:0008097">
    <property type="term" value="F:5S rRNA binding"/>
    <property type="evidence" value="ECO:0007669"/>
    <property type="project" value="TreeGrafter"/>
</dbReference>
<dbReference type="AlphaFoldDB" id="M1PQD2"/>
<dbReference type="HAMAP" id="MF_01337_B">
    <property type="entry name" value="Ribosomal_uL18_B"/>
    <property type="match status" value="1"/>
</dbReference>
<keyword evidence="4 7" id="KW-0689">Ribosomal protein</keyword>
<dbReference type="InterPro" id="IPR057268">
    <property type="entry name" value="Ribosomal_L18"/>
</dbReference>
<keyword evidence="2 7" id="KW-0699">rRNA-binding</keyword>
<dbReference type="PATRIC" id="fig|1167006.5.peg.2247"/>
<dbReference type="NCBIfam" id="TIGR00060">
    <property type="entry name" value="L18_bact"/>
    <property type="match status" value="1"/>
</dbReference>
<dbReference type="HOGENOM" id="CLU_098841_0_1_7"/>
<keyword evidence="9" id="KW-1185">Reference proteome</keyword>
<dbReference type="OrthoDB" id="9810939at2"/>
<reference evidence="9" key="1">
    <citation type="journal article" date="2013" name="Stand. Genomic Sci.">
        <title>Complete genome sequence of Desulfocapsa sulfexigens, a marine deltaproteobacterium specialized in disproportionating inorganic sulfur compounds.</title>
        <authorList>
            <person name="Finster K.W."/>
            <person name="Kjeldsen K.U."/>
            <person name="Kube M."/>
            <person name="Reinhardt R."/>
            <person name="Mussmann M."/>
            <person name="Amann R."/>
            <person name="Schreiber L."/>
        </authorList>
    </citation>
    <scope>NUCLEOTIDE SEQUENCE [LARGE SCALE GENOMIC DNA]</scope>
    <source>
        <strain evidence="9">DSM 10523 / SB164P1</strain>
    </source>
</reference>
<evidence type="ECO:0000256" key="6">
    <source>
        <dbReference type="ARBA" id="ARBA00035197"/>
    </source>
</evidence>
<evidence type="ECO:0000256" key="4">
    <source>
        <dbReference type="ARBA" id="ARBA00022980"/>
    </source>
</evidence>
<dbReference type="KEGG" id="dsf:UWK_02062"/>
<dbReference type="GO" id="GO:0003735">
    <property type="term" value="F:structural constituent of ribosome"/>
    <property type="evidence" value="ECO:0007669"/>
    <property type="project" value="InterPro"/>
</dbReference>
<name>M1PQD2_DESSD</name>
<dbReference type="PANTHER" id="PTHR12899">
    <property type="entry name" value="39S RIBOSOMAL PROTEIN L18, MITOCHONDRIAL"/>
    <property type="match status" value="1"/>
</dbReference>
<comment type="function">
    <text evidence="7">This is one of the proteins that bind and probably mediate the attachment of the 5S RNA into the large ribosomal subunit, where it forms part of the central protuberance.</text>
</comment>
<gene>
    <name evidence="7" type="primary">rplR</name>
    <name evidence="8" type="ordered locus">UWK_02062</name>
</gene>
<sequence>MAKTDQKTKARAKRVRRIRKKITGSSEQPRLRVFKSNKHIYAQIIDDSEGKTLVSMSTIDKNFQGSEGDDKTASAKKVGLLLAEAAKNAGVSKVVFDRGGYIYHGRVKSLSEGAREGGLQF</sequence>
<accession>M1PQD2</accession>
<dbReference type="RefSeq" id="WP_015404296.1">
    <property type="nucleotide sequence ID" value="NC_020304.1"/>
</dbReference>
<evidence type="ECO:0000256" key="5">
    <source>
        <dbReference type="ARBA" id="ARBA00023274"/>
    </source>
</evidence>
<evidence type="ECO:0000256" key="2">
    <source>
        <dbReference type="ARBA" id="ARBA00022730"/>
    </source>
</evidence>
<dbReference type="STRING" id="1167006.UWK_02062"/>
<protein>
    <recommendedName>
        <fullName evidence="6 7">Large ribosomal subunit protein uL18</fullName>
    </recommendedName>
</protein>
<evidence type="ECO:0000256" key="3">
    <source>
        <dbReference type="ARBA" id="ARBA00022884"/>
    </source>
</evidence>
<keyword evidence="3 7" id="KW-0694">RNA-binding</keyword>
<evidence type="ECO:0000313" key="8">
    <source>
        <dbReference type="EMBL" id="AGF78606.1"/>
    </source>
</evidence>
<dbReference type="CDD" id="cd00432">
    <property type="entry name" value="Ribosomal_L18_L5e"/>
    <property type="match status" value="1"/>
</dbReference>
<comment type="subunit">
    <text evidence="7">Part of the 50S ribosomal subunit; part of the 5S rRNA/L5/L18/L25 subcomplex. Contacts the 5S and 23S rRNAs.</text>
</comment>
<evidence type="ECO:0000256" key="7">
    <source>
        <dbReference type="HAMAP-Rule" id="MF_01337"/>
    </source>
</evidence>
<dbReference type="InterPro" id="IPR005484">
    <property type="entry name" value="Ribosomal_uL18_bac/plant/anim"/>
</dbReference>
<dbReference type="FunFam" id="3.30.420.100:FF:000001">
    <property type="entry name" value="50S ribosomal protein L18"/>
    <property type="match status" value="1"/>
</dbReference>
<comment type="similarity">
    <text evidence="1 7">Belongs to the universal ribosomal protein uL18 family.</text>
</comment>
<dbReference type="InterPro" id="IPR004389">
    <property type="entry name" value="Ribosomal_uL18_bac-type"/>
</dbReference>
<organism evidence="8 9">
    <name type="scientific">Desulfocapsa sulfexigens (strain DSM 10523 / SB164P1)</name>
    <dbReference type="NCBI Taxonomy" id="1167006"/>
    <lineage>
        <taxon>Bacteria</taxon>
        <taxon>Pseudomonadati</taxon>
        <taxon>Thermodesulfobacteriota</taxon>
        <taxon>Desulfobulbia</taxon>
        <taxon>Desulfobulbales</taxon>
        <taxon>Desulfocapsaceae</taxon>
        <taxon>Desulfocapsa</taxon>
    </lineage>
</organism>
<dbReference type="EMBL" id="CP003985">
    <property type="protein sequence ID" value="AGF78606.1"/>
    <property type="molecule type" value="Genomic_DNA"/>
</dbReference>
<dbReference type="PANTHER" id="PTHR12899:SF3">
    <property type="entry name" value="LARGE RIBOSOMAL SUBUNIT PROTEIN UL18M"/>
    <property type="match status" value="1"/>
</dbReference>
<dbReference type="Proteomes" id="UP000011721">
    <property type="component" value="Chromosome"/>
</dbReference>
<dbReference type="SUPFAM" id="SSF53137">
    <property type="entry name" value="Translational machinery components"/>
    <property type="match status" value="1"/>
</dbReference>
<dbReference type="GO" id="GO:0022625">
    <property type="term" value="C:cytosolic large ribosomal subunit"/>
    <property type="evidence" value="ECO:0007669"/>
    <property type="project" value="TreeGrafter"/>
</dbReference>
<dbReference type="Pfam" id="PF00861">
    <property type="entry name" value="Ribosomal_L18p"/>
    <property type="match status" value="1"/>
</dbReference>
<evidence type="ECO:0000313" key="9">
    <source>
        <dbReference type="Proteomes" id="UP000011721"/>
    </source>
</evidence>
<dbReference type="Gene3D" id="3.30.420.100">
    <property type="match status" value="1"/>
</dbReference>
<dbReference type="GO" id="GO:0006412">
    <property type="term" value="P:translation"/>
    <property type="evidence" value="ECO:0007669"/>
    <property type="project" value="UniProtKB-UniRule"/>
</dbReference>
<dbReference type="eggNOG" id="COG0256">
    <property type="taxonomic scope" value="Bacteria"/>
</dbReference>
<proteinExistence type="inferred from homology"/>
<evidence type="ECO:0000256" key="1">
    <source>
        <dbReference type="ARBA" id="ARBA00007116"/>
    </source>
</evidence>
<keyword evidence="5 7" id="KW-0687">Ribonucleoprotein</keyword>